<accession>A0A852VAC2</accession>
<dbReference type="Proteomes" id="UP000576393">
    <property type="component" value="Unassembled WGS sequence"/>
</dbReference>
<evidence type="ECO:0000313" key="3">
    <source>
        <dbReference type="Proteomes" id="UP000576393"/>
    </source>
</evidence>
<dbReference type="PANTHER" id="PTHR42924">
    <property type="entry name" value="EXONUCLEASE"/>
    <property type="match status" value="1"/>
</dbReference>
<name>A0A852VAC2_9ACTN</name>
<protein>
    <recommendedName>
        <fullName evidence="1">Polymerase/histidinol phosphatase N-terminal domain-containing protein</fullName>
    </recommendedName>
</protein>
<dbReference type="InterPro" id="IPR016195">
    <property type="entry name" value="Pol/histidinol_Pase-like"/>
</dbReference>
<dbReference type="AlphaFoldDB" id="A0A852VAC2"/>
<dbReference type="GO" id="GO:0035312">
    <property type="term" value="F:5'-3' DNA exonuclease activity"/>
    <property type="evidence" value="ECO:0007669"/>
    <property type="project" value="TreeGrafter"/>
</dbReference>
<evidence type="ECO:0000259" key="1">
    <source>
        <dbReference type="SMART" id="SM00481"/>
    </source>
</evidence>
<reference evidence="2 3" key="1">
    <citation type="submission" date="2020-07" db="EMBL/GenBank/DDBJ databases">
        <title>Sequencing the genomes of 1000 actinobacteria strains.</title>
        <authorList>
            <person name="Klenk H.-P."/>
        </authorList>
    </citation>
    <scope>NUCLEOTIDE SEQUENCE [LARGE SCALE GENOMIC DNA]</scope>
    <source>
        <strain evidence="2 3">DSM 45763</strain>
    </source>
</reference>
<dbReference type="NCBIfam" id="NF038032">
    <property type="entry name" value="CehA_McbA_metalo"/>
    <property type="match status" value="1"/>
</dbReference>
<proteinExistence type="predicted"/>
<dbReference type="SUPFAM" id="SSF89550">
    <property type="entry name" value="PHP domain-like"/>
    <property type="match status" value="1"/>
</dbReference>
<dbReference type="SMART" id="SM00481">
    <property type="entry name" value="POLIIIAc"/>
    <property type="match status" value="1"/>
</dbReference>
<organism evidence="2 3">
    <name type="scientific">Streptosporangium sandarakinum</name>
    <dbReference type="NCBI Taxonomy" id="1260955"/>
    <lineage>
        <taxon>Bacteria</taxon>
        <taxon>Bacillati</taxon>
        <taxon>Actinomycetota</taxon>
        <taxon>Actinomycetes</taxon>
        <taxon>Streptosporangiales</taxon>
        <taxon>Streptosporangiaceae</taxon>
        <taxon>Streptosporangium</taxon>
    </lineage>
</organism>
<dbReference type="EMBL" id="JACCCO010000003">
    <property type="protein sequence ID" value="NYF44193.1"/>
    <property type="molecule type" value="Genomic_DNA"/>
</dbReference>
<dbReference type="RefSeq" id="WP_179828147.1">
    <property type="nucleotide sequence ID" value="NZ_JACCCO010000003.1"/>
</dbReference>
<comment type="caution">
    <text evidence="2">The sequence shown here is derived from an EMBL/GenBank/DDBJ whole genome shotgun (WGS) entry which is preliminary data.</text>
</comment>
<dbReference type="PANTHER" id="PTHR42924:SF3">
    <property type="entry name" value="POLYMERASE_HISTIDINOL PHOSPHATASE N-TERMINAL DOMAIN-CONTAINING PROTEIN"/>
    <property type="match status" value="1"/>
</dbReference>
<evidence type="ECO:0000313" key="2">
    <source>
        <dbReference type="EMBL" id="NYF44193.1"/>
    </source>
</evidence>
<dbReference type="InterPro" id="IPR052018">
    <property type="entry name" value="PHP_domain"/>
</dbReference>
<dbReference type="InterPro" id="IPR003141">
    <property type="entry name" value="Pol/His_phosphatase_N"/>
</dbReference>
<dbReference type="Gene3D" id="3.20.20.140">
    <property type="entry name" value="Metal-dependent hydrolases"/>
    <property type="match status" value="1"/>
</dbReference>
<gene>
    <name evidence="2" type="ORF">HDA43_006420</name>
</gene>
<feature type="domain" description="Polymerase/histidinol phosphatase N-terminal" evidence="1">
    <location>
        <begin position="153"/>
        <end position="218"/>
    </location>
</feature>
<keyword evidence="3" id="KW-1185">Reference proteome</keyword>
<dbReference type="GO" id="GO:0004534">
    <property type="term" value="F:5'-3' RNA exonuclease activity"/>
    <property type="evidence" value="ECO:0007669"/>
    <property type="project" value="TreeGrafter"/>
</dbReference>
<sequence>MRALRLTGRWSLADRVTGPVRGVPFELPAGARAFTVRLAYDRSAGVLDLGCEGPAGFRGWSGGARSEYTVAPGWATPGYLPGEPEPGEWRVLLGLYRVPPDGLPYEVTVIPHLAPPVAPPARAGLRPPPPPPRAPAAVRRGLPALGDLRWLAGDLHTHTVHSDGSLGVSELACLAADRGLDFLAVTDHNTVSHHAELPAAATYAAITLVPGQEVTTDLGHANVFGDVGWIDFRESPDRWAETVGERGGIMSVNHPVAADCAWRHPMRTPPPAVEAWHWSWWDRTWGAPLAWTQAWSPGAVLVGGSDYHRPEEGHPPGDPTTWVLGRDPLDGLRQGVTAVSATPDGPLLLRHGDDFLVVGGDGLVLWGPGTRRVVVGDRVVLPARPGPHRLETYRNEVMALCT</sequence>